<dbReference type="AlphaFoldDB" id="A0AAX2JCY8"/>
<dbReference type="PROSITE" id="PS51725">
    <property type="entry name" value="ABM"/>
    <property type="match status" value="1"/>
</dbReference>
<evidence type="ECO:0000313" key="2">
    <source>
        <dbReference type="EMBL" id="SQJ06868.1"/>
    </source>
</evidence>
<organism evidence="2 3">
    <name type="scientific">Fusobacterium ulcerans</name>
    <dbReference type="NCBI Taxonomy" id="861"/>
    <lineage>
        <taxon>Bacteria</taxon>
        <taxon>Fusobacteriati</taxon>
        <taxon>Fusobacteriota</taxon>
        <taxon>Fusobacteriia</taxon>
        <taxon>Fusobacteriales</taxon>
        <taxon>Fusobacteriaceae</taxon>
        <taxon>Fusobacterium</taxon>
    </lineage>
</organism>
<dbReference type="Gene3D" id="3.30.70.100">
    <property type="match status" value="1"/>
</dbReference>
<dbReference type="SUPFAM" id="SSF54909">
    <property type="entry name" value="Dimeric alpha+beta barrel"/>
    <property type="match status" value="1"/>
</dbReference>
<feature type="domain" description="ABM" evidence="1">
    <location>
        <begin position="2"/>
        <end position="93"/>
    </location>
</feature>
<keyword evidence="2" id="KW-0560">Oxidoreductase</keyword>
<sequence>MIVVYAKSIVPEKNIDKYLEIAKKLAEETRKEKGNIFYEMVQDKNNRSVLAFIEKWENMEVLDKHMKTPHFTTFVPQLNELREGESELAIHEVLF</sequence>
<dbReference type="GeneID" id="78453386"/>
<reference evidence="2 3" key="1">
    <citation type="submission" date="2018-06" db="EMBL/GenBank/DDBJ databases">
        <authorList>
            <consortium name="Pathogen Informatics"/>
            <person name="Doyle S."/>
        </authorList>
    </citation>
    <scope>NUCLEOTIDE SEQUENCE [LARGE SCALE GENOMIC DNA]</scope>
    <source>
        <strain evidence="2 3">NCTC12112</strain>
    </source>
</reference>
<evidence type="ECO:0000313" key="3">
    <source>
        <dbReference type="Proteomes" id="UP000249008"/>
    </source>
</evidence>
<dbReference type="GO" id="GO:0004497">
    <property type="term" value="F:monooxygenase activity"/>
    <property type="evidence" value="ECO:0007669"/>
    <property type="project" value="UniProtKB-KW"/>
</dbReference>
<dbReference type="InterPro" id="IPR011008">
    <property type="entry name" value="Dimeric_a/b-barrel"/>
</dbReference>
<dbReference type="EMBL" id="LS483487">
    <property type="protein sequence ID" value="SQJ06868.1"/>
    <property type="molecule type" value="Genomic_DNA"/>
</dbReference>
<dbReference type="KEGG" id="ful:C4N20_01105"/>
<dbReference type="RefSeq" id="WP_005981756.1">
    <property type="nucleotide sequence ID" value="NZ_BAABXY010000001.1"/>
</dbReference>
<accession>A0AAX2JCY8</accession>
<dbReference type="EC" id="1.-.-.-" evidence="2"/>
<dbReference type="PANTHER" id="PTHR33336:SF15">
    <property type="entry name" value="ABM DOMAIN-CONTAINING PROTEIN"/>
    <property type="match status" value="1"/>
</dbReference>
<gene>
    <name evidence="2" type="primary">ycnE</name>
    <name evidence="2" type="ORF">NCTC12112_02097</name>
</gene>
<protein>
    <submittedName>
        <fullName evidence="2">Monooxygenase ycnE</fullName>
        <ecNumber evidence="2">1.-.-.-</ecNumber>
    </submittedName>
</protein>
<dbReference type="Proteomes" id="UP000249008">
    <property type="component" value="Chromosome 1"/>
</dbReference>
<dbReference type="Pfam" id="PF03992">
    <property type="entry name" value="ABM"/>
    <property type="match status" value="1"/>
</dbReference>
<keyword evidence="2" id="KW-0503">Monooxygenase</keyword>
<proteinExistence type="predicted"/>
<dbReference type="InterPro" id="IPR050744">
    <property type="entry name" value="AI-2_Isomerase_LsrG"/>
</dbReference>
<dbReference type="InterPro" id="IPR007138">
    <property type="entry name" value="ABM_dom"/>
</dbReference>
<evidence type="ECO:0000259" key="1">
    <source>
        <dbReference type="PROSITE" id="PS51725"/>
    </source>
</evidence>
<dbReference type="PANTHER" id="PTHR33336">
    <property type="entry name" value="QUINOL MONOOXYGENASE YGIN-RELATED"/>
    <property type="match status" value="1"/>
</dbReference>
<name>A0AAX2JCY8_9FUSO</name>